<evidence type="ECO:0000259" key="6">
    <source>
        <dbReference type="Pfam" id="PF01229"/>
    </source>
</evidence>
<evidence type="ECO:0000256" key="5">
    <source>
        <dbReference type="SAM" id="Phobius"/>
    </source>
</evidence>
<dbReference type="Gene3D" id="2.60.40.1500">
    <property type="entry name" value="Glycosyl hydrolase domain, family 39"/>
    <property type="match status" value="1"/>
</dbReference>
<dbReference type="SUPFAM" id="SSF51011">
    <property type="entry name" value="Glycosyl hydrolase domain"/>
    <property type="match status" value="1"/>
</dbReference>
<dbReference type="SUPFAM" id="SSF51445">
    <property type="entry name" value="(Trans)glycosidases"/>
    <property type="match status" value="1"/>
</dbReference>
<dbReference type="PANTHER" id="PTHR12631:SF8">
    <property type="entry name" value="ALPHA-L-IDURONIDASE"/>
    <property type="match status" value="1"/>
</dbReference>
<feature type="compositionally biased region" description="Basic and acidic residues" evidence="4">
    <location>
        <begin position="1"/>
        <end position="17"/>
    </location>
</feature>
<protein>
    <recommendedName>
        <fullName evidence="6">Glycosyl hydrolases family 39 N-terminal catalytic domain-containing protein</fullName>
    </recommendedName>
</protein>
<reference evidence="7 8" key="1">
    <citation type="submission" date="2021-04" db="EMBL/GenBank/DDBJ databases">
        <authorList>
            <person name="Rodrigo-Torres L."/>
            <person name="Arahal R. D."/>
            <person name="Lucena T."/>
        </authorList>
    </citation>
    <scope>NUCLEOTIDE SEQUENCE [LARGE SCALE GENOMIC DNA]</scope>
    <source>
        <strain evidence="7 8">CECT 9623</strain>
    </source>
</reference>
<evidence type="ECO:0000313" key="7">
    <source>
        <dbReference type="EMBL" id="CAG5073023.1"/>
    </source>
</evidence>
<keyword evidence="3" id="KW-0326">Glycosidase</keyword>
<dbReference type="InterPro" id="IPR051923">
    <property type="entry name" value="Glycosyl_Hydrolase_39"/>
</dbReference>
<organism evidence="7 8">
    <name type="scientific">Dyadobacter linearis</name>
    <dbReference type="NCBI Taxonomy" id="2823330"/>
    <lineage>
        <taxon>Bacteria</taxon>
        <taxon>Pseudomonadati</taxon>
        <taxon>Bacteroidota</taxon>
        <taxon>Cytophagia</taxon>
        <taxon>Cytophagales</taxon>
        <taxon>Spirosomataceae</taxon>
        <taxon>Dyadobacter</taxon>
    </lineage>
</organism>
<dbReference type="InterPro" id="IPR049166">
    <property type="entry name" value="GH39_cat"/>
</dbReference>
<evidence type="ECO:0000256" key="4">
    <source>
        <dbReference type="SAM" id="MobiDB-lite"/>
    </source>
</evidence>
<gene>
    <name evidence="7" type="ORF">DYBT9623_04551</name>
</gene>
<keyword evidence="5" id="KW-0472">Membrane</keyword>
<evidence type="ECO:0000256" key="1">
    <source>
        <dbReference type="ARBA" id="ARBA00008875"/>
    </source>
</evidence>
<feature type="region of interest" description="Disordered" evidence="4">
    <location>
        <begin position="1"/>
        <end position="20"/>
    </location>
</feature>
<proteinExistence type="inferred from homology"/>
<dbReference type="PANTHER" id="PTHR12631">
    <property type="entry name" value="ALPHA-L-IDURONIDASE"/>
    <property type="match status" value="1"/>
</dbReference>
<keyword evidence="2" id="KW-0378">Hydrolase</keyword>
<keyword evidence="5" id="KW-0812">Transmembrane</keyword>
<dbReference type="Proteomes" id="UP000679725">
    <property type="component" value="Unassembled WGS sequence"/>
</dbReference>
<comment type="caution">
    <text evidence="7">The sequence shown here is derived from an EMBL/GenBank/DDBJ whole genome shotgun (WGS) entry which is preliminary data.</text>
</comment>
<keyword evidence="8" id="KW-1185">Reference proteome</keyword>
<dbReference type="Gene3D" id="3.20.20.80">
    <property type="entry name" value="Glycosidases"/>
    <property type="match status" value="1"/>
</dbReference>
<evidence type="ECO:0000256" key="3">
    <source>
        <dbReference type="ARBA" id="ARBA00023295"/>
    </source>
</evidence>
<dbReference type="PRINTS" id="PR00745">
    <property type="entry name" value="GLHYDRLASE39"/>
</dbReference>
<evidence type="ECO:0000256" key="2">
    <source>
        <dbReference type="ARBA" id="ARBA00022801"/>
    </source>
</evidence>
<dbReference type="EMBL" id="CAJRAU010000007">
    <property type="protein sequence ID" value="CAG5073023.1"/>
    <property type="molecule type" value="Genomic_DNA"/>
</dbReference>
<keyword evidence="5" id="KW-1133">Transmembrane helix</keyword>
<name>A0ABN7RK13_9BACT</name>
<dbReference type="Pfam" id="PF01229">
    <property type="entry name" value="Glyco_hydro_39"/>
    <property type="match status" value="1"/>
</dbReference>
<dbReference type="InterPro" id="IPR017853">
    <property type="entry name" value="GH"/>
</dbReference>
<feature type="domain" description="Glycosyl hydrolases family 39 N-terminal catalytic" evidence="6">
    <location>
        <begin position="80"/>
        <end position="576"/>
    </location>
</feature>
<dbReference type="InterPro" id="IPR000514">
    <property type="entry name" value="Glyco_hydro_39"/>
</dbReference>
<evidence type="ECO:0000313" key="8">
    <source>
        <dbReference type="Proteomes" id="UP000679725"/>
    </source>
</evidence>
<comment type="similarity">
    <text evidence="1">Belongs to the glycosyl hydrolase 39 family.</text>
</comment>
<accession>A0ABN7RK13</accession>
<sequence>MGGREERRKGGKEEGRKGGRRKVGWGKVGWDGASLLVYWTFLFYILMEKLFWRLFLGAVCMLSGVGFHAFAQSNAGTPARIEVNFDKTVGPMKPVWAWFGYDEPNYTYMKDGKKLLTEIAELSPGPVYVRAHCLLCTGDGTAALKWGSTNAYTEDENGKPVYNWAIVDSIFDTYVKRGMKPLAQIGFMPKALSTNPEPYQHDWKPGDPYNKIMTGWAYPPKDYQKWADLVYNWVKHSVERYGQKEVESWYWEVWNEPNGYWKGTMEEFFKLYDYSADAVKRALPTARIGGLNIAGTSSPGGKKWLEAFLLHCAEGTNYATGKKGAPLDAVLFHAKGSPKLINGVVRMNMSPQLRDIQTGFKSVLAYPQFKNLPLIVGESDPEGCAACGMATNPSNAYRNGTMYSSYTAATFARKYALADQYGVNFLGAVSWSFEFENQPWFYGFRDLATNGVDKPVLNVFRMFGKMSGNRVEVKSDRMYPLQMVLDSSIRGQQTEIGALASKENKKAAVMLWNYHDDDLQGAAEPVELTLNGINSKKIKITEYRIDREHSNSYEAWKKMGSPQNPDKGQIVALEKAGQLEKMSREPLLEHKKGKTVVKIALPRQAVSLITLEW</sequence>
<feature type="transmembrane region" description="Helical" evidence="5">
    <location>
        <begin position="28"/>
        <end position="46"/>
    </location>
</feature>